<sequence length="506" mass="56722">MKKVELIFIPTPLIGHLVSTIEFAKRLIHQDDQIWITILSMKSLTSFVDDYTKSLTASQPDRIQLIDIPQVDPPPLDLLKLSAEAYLYAYIESYIPRIRNAVRNIVSVKSSSDSTRVAGLVLDLVCAPMIDIATELDLPSYIFLITNTAFLGLMLYLTTRHSQNSSEFESTDPDHLIPGFVNPVPSCVLPSAVFNRDGGYTAYFKIAERFKDVKGIMINTFEELESYALNCFSNGQKPPIYPVGPVIHLNWQPHPELDLAQRDKVMKWLDGQPQSSVVFLCFGSMGSYGAPQVKETALGLEQSGYRFLWSLRVPQPPSPENDASGIAYYKNPDEMLPDGFLERIQGRGMICGWAPQVEVLAHEAIGGFVSHCGWNSILESLWFGVPIVTWPMYAEQQLNAYVMEELGLAVVLRLDYRRDTSDVVMADEIEKAVRMVMDGGSCWEKTTPTRSNHTQNNKFKLRANPNSSEVRKKVKEMAEMARKATMEGGSSINSIGRLIEDMIGHN</sequence>
<dbReference type="CDD" id="cd03784">
    <property type="entry name" value="GT1_Gtf-like"/>
    <property type="match status" value="1"/>
</dbReference>
<dbReference type="GO" id="GO:0035251">
    <property type="term" value="F:UDP-glucosyltransferase activity"/>
    <property type="evidence" value="ECO:0007669"/>
    <property type="project" value="InterPro"/>
</dbReference>
<evidence type="ECO:0000256" key="2">
    <source>
        <dbReference type="ARBA" id="ARBA00022676"/>
    </source>
</evidence>
<dbReference type="FunFam" id="3.40.50.2000:FF:000080">
    <property type="entry name" value="Glycosyltransferase"/>
    <property type="match status" value="1"/>
</dbReference>
<keyword evidence="2 4" id="KW-0328">Glycosyltransferase</keyword>
<evidence type="ECO:0000256" key="3">
    <source>
        <dbReference type="ARBA" id="ARBA00022679"/>
    </source>
</evidence>
<dbReference type="Pfam" id="PF00201">
    <property type="entry name" value="UDPGT"/>
    <property type="match status" value="1"/>
</dbReference>
<dbReference type="EC" id="2.4.1.-" evidence="5"/>
<organism evidence="6 7">
    <name type="scientific">Durio zibethinus</name>
    <name type="common">Durian</name>
    <dbReference type="NCBI Taxonomy" id="66656"/>
    <lineage>
        <taxon>Eukaryota</taxon>
        <taxon>Viridiplantae</taxon>
        <taxon>Streptophyta</taxon>
        <taxon>Embryophyta</taxon>
        <taxon>Tracheophyta</taxon>
        <taxon>Spermatophyta</taxon>
        <taxon>Magnoliopsida</taxon>
        <taxon>eudicotyledons</taxon>
        <taxon>Gunneridae</taxon>
        <taxon>Pentapetalae</taxon>
        <taxon>rosids</taxon>
        <taxon>malvids</taxon>
        <taxon>Malvales</taxon>
        <taxon>Malvaceae</taxon>
        <taxon>Helicteroideae</taxon>
        <taxon>Durio</taxon>
    </lineage>
</organism>
<dbReference type="AlphaFoldDB" id="A0A6P5XWB1"/>
<keyword evidence="3 4" id="KW-0808">Transferase</keyword>
<dbReference type="OrthoDB" id="5835829at2759"/>
<dbReference type="FunFam" id="3.40.50.2000:FF:000056">
    <property type="entry name" value="Glycosyltransferase"/>
    <property type="match status" value="1"/>
</dbReference>
<dbReference type="PROSITE" id="PS00375">
    <property type="entry name" value="UDPGT"/>
    <property type="match status" value="1"/>
</dbReference>
<keyword evidence="6" id="KW-1185">Reference proteome</keyword>
<dbReference type="KEGG" id="dzi:111286565"/>
<dbReference type="Proteomes" id="UP000515121">
    <property type="component" value="Unplaced"/>
</dbReference>
<dbReference type="InterPro" id="IPR002213">
    <property type="entry name" value="UDP_glucos_trans"/>
</dbReference>
<proteinExistence type="inferred from homology"/>
<dbReference type="SUPFAM" id="SSF53756">
    <property type="entry name" value="UDP-Glycosyltransferase/glycogen phosphorylase"/>
    <property type="match status" value="1"/>
</dbReference>
<dbReference type="PANTHER" id="PTHR48048">
    <property type="entry name" value="GLYCOSYLTRANSFERASE"/>
    <property type="match status" value="1"/>
</dbReference>
<dbReference type="InterPro" id="IPR050481">
    <property type="entry name" value="UDP-glycosyltransf_plant"/>
</dbReference>
<comment type="similarity">
    <text evidence="1 4">Belongs to the UDP-glycosyltransferase family.</text>
</comment>
<dbReference type="GeneID" id="111286565"/>
<accession>A0A6P5XWB1</accession>
<protein>
    <recommendedName>
        <fullName evidence="5">Glycosyltransferase</fullName>
        <ecNumber evidence="5">2.4.1.-</ecNumber>
    </recommendedName>
</protein>
<reference evidence="7" key="1">
    <citation type="submission" date="2025-08" db="UniProtKB">
        <authorList>
            <consortium name="RefSeq"/>
        </authorList>
    </citation>
    <scope>IDENTIFICATION</scope>
    <source>
        <tissue evidence="7">Fruit stalk</tissue>
    </source>
</reference>
<gene>
    <name evidence="7" type="primary">LOC111286565</name>
</gene>
<dbReference type="InterPro" id="IPR035595">
    <property type="entry name" value="UDP_glycos_trans_CS"/>
</dbReference>
<evidence type="ECO:0000313" key="7">
    <source>
        <dbReference type="RefSeq" id="XP_022732332.1"/>
    </source>
</evidence>
<dbReference type="Gene3D" id="3.40.50.2000">
    <property type="entry name" value="Glycogen Phosphorylase B"/>
    <property type="match status" value="2"/>
</dbReference>
<dbReference type="RefSeq" id="XP_022732332.1">
    <property type="nucleotide sequence ID" value="XM_022876597.1"/>
</dbReference>
<evidence type="ECO:0000313" key="6">
    <source>
        <dbReference type="Proteomes" id="UP000515121"/>
    </source>
</evidence>
<evidence type="ECO:0000256" key="5">
    <source>
        <dbReference type="RuleBase" id="RU362057"/>
    </source>
</evidence>
<name>A0A6P5XWB1_DURZI</name>
<evidence type="ECO:0000256" key="4">
    <source>
        <dbReference type="RuleBase" id="RU003718"/>
    </source>
</evidence>
<evidence type="ECO:0000256" key="1">
    <source>
        <dbReference type="ARBA" id="ARBA00009995"/>
    </source>
</evidence>
<dbReference type="PANTHER" id="PTHR48048:SF94">
    <property type="entry name" value="GLYCOSYLTRANSFERASE"/>
    <property type="match status" value="1"/>
</dbReference>